<comment type="similarity">
    <text evidence="1">Belongs to the acyl coenzyme A hydrolase family.</text>
</comment>
<accession>A0ABR3FJB9</accession>
<dbReference type="EMBL" id="JBAHYK010000301">
    <property type="protein sequence ID" value="KAL0575464.1"/>
    <property type="molecule type" value="Genomic_DNA"/>
</dbReference>
<dbReference type="Proteomes" id="UP001465976">
    <property type="component" value="Unassembled WGS sequence"/>
</dbReference>
<name>A0ABR3FJB9_9AGAR</name>
<reference evidence="4 5" key="1">
    <citation type="submission" date="2024-02" db="EMBL/GenBank/DDBJ databases">
        <title>A draft genome for the cacao thread blight pathogen Marasmius crinis-equi.</title>
        <authorList>
            <person name="Cohen S.P."/>
            <person name="Baruah I.K."/>
            <person name="Amoako-Attah I."/>
            <person name="Bukari Y."/>
            <person name="Meinhardt L.W."/>
            <person name="Bailey B.A."/>
        </authorList>
    </citation>
    <scope>NUCLEOTIDE SEQUENCE [LARGE SCALE GENOMIC DNA]</scope>
    <source>
        <strain evidence="4 5">GH-76</strain>
    </source>
</reference>
<keyword evidence="2" id="KW-0378">Hydrolase</keyword>
<dbReference type="Gene3D" id="3.10.129.10">
    <property type="entry name" value="Hotdog Thioesterase"/>
    <property type="match status" value="2"/>
</dbReference>
<sequence length="151" mass="17653">MKTKRQTNAQRSLSRVPPSSSEAEVLHSYYLQYGQQNGNRKQNDNLVYMSETRVEKCMLMFPQERNVHQKIFGGYLMRLAYEHVGVTANVVDIKTGSEQTTNDFRFTWCKEDGKETRKVVPRTYQEAMLWLEGRRALEVGEVFRGLRTHQS</sequence>
<gene>
    <name evidence="4" type="ORF">V5O48_006499</name>
</gene>
<feature type="region of interest" description="Disordered" evidence="3">
    <location>
        <begin position="1"/>
        <end position="21"/>
    </location>
</feature>
<evidence type="ECO:0000313" key="4">
    <source>
        <dbReference type="EMBL" id="KAL0575464.1"/>
    </source>
</evidence>
<evidence type="ECO:0000256" key="1">
    <source>
        <dbReference type="ARBA" id="ARBA00010458"/>
    </source>
</evidence>
<dbReference type="InterPro" id="IPR029069">
    <property type="entry name" value="HotDog_dom_sf"/>
</dbReference>
<evidence type="ECO:0000313" key="5">
    <source>
        <dbReference type="Proteomes" id="UP001465976"/>
    </source>
</evidence>
<keyword evidence="5" id="KW-1185">Reference proteome</keyword>
<dbReference type="PANTHER" id="PTHR12655:SF0">
    <property type="entry name" value="ACYL-COENZYME A THIOESTERASE 9, MITOCHONDRIAL"/>
    <property type="match status" value="1"/>
</dbReference>
<proteinExistence type="inferred from homology"/>
<evidence type="ECO:0000256" key="2">
    <source>
        <dbReference type="ARBA" id="ARBA00022801"/>
    </source>
</evidence>
<dbReference type="SUPFAM" id="SSF54637">
    <property type="entry name" value="Thioesterase/thiol ester dehydrase-isomerase"/>
    <property type="match status" value="1"/>
</dbReference>
<dbReference type="PANTHER" id="PTHR12655">
    <property type="entry name" value="ACYL-COA THIOESTERASE"/>
    <property type="match status" value="1"/>
</dbReference>
<organism evidence="4 5">
    <name type="scientific">Marasmius crinis-equi</name>
    <dbReference type="NCBI Taxonomy" id="585013"/>
    <lineage>
        <taxon>Eukaryota</taxon>
        <taxon>Fungi</taxon>
        <taxon>Dikarya</taxon>
        <taxon>Basidiomycota</taxon>
        <taxon>Agaricomycotina</taxon>
        <taxon>Agaricomycetes</taxon>
        <taxon>Agaricomycetidae</taxon>
        <taxon>Agaricales</taxon>
        <taxon>Marasmiineae</taxon>
        <taxon>Marasmiaceae</taxon>
        <taxon>Marasmius</taxon>
    </lineage>
</organism>
<evidence type="ECO:0000256" key="3">
    <source>
        <dbReference type="SAM" id="MobiDB-lite"/>
    </source>
</evidence>
<protein>
    <submittedName>
        <fullName evidence="4">Uncharacterized protein</fullName>
    </submittedName>
</protein>
<comment type="caution">
    <text evidence="4">The sequence shown here is derived from an EMBL/GenBank/DDBJ whole genome shotgun (WGS) entry which is preliminary data.</text>
</comment>